<keyword evidence="3" id="KW-1185">Reference proteome</keyword>
<name>A0A022RNG2_ERYGU</name>
<feature type="region of interest" description="Disordered" evidence="1">
    <location>
        <begin position="1"/>
        <end position="22"/>
    </location>
</feature>
<evidence type="ECO:0000313" key="2">
    <source>
        <dbReference type="EMBL" id="EYU40455.1"/>
    </source>
</evidence>
<proteinExistence type="predicted"/>
<organism evidence="2 3">
    <name type="scientific">Erythranthe guttata</name>
    <name type="common">Yellow monkey flower</name>
    <name type="synonym">Mimulus guttatus</name>
    <dbReference type="NCBI Taxonomy" id="4155"/>
    <lineage>
        <taxon>Eukaryota</taxon>
        <taxon>Viridiplantae</taxon>
        <taxon>Streptophyta</taxon>
        <taxon>Embryophyta</taxon>
        <taxon>Tracheophyta</taxon>
        <taxon>Spermatophyta</taxon>
        <taxon>Magnoliopsida</taxon>
        <taxon>eudicotyledons</taxon>
        <taxon>Gunneridae</taxon>
        <taxon>Pentapetalae</taxon>
        <taxon>asterids</taxon>
        <taxon>lamiids</taxon>
        <taxon>Lamiales</taxon>
        <taxon>Phrymaceae</taxon>
        <taxon>Erythranthe</taxon>
    </lineage>
</organism>
<evidence type="ECO:0000313" key="3">
    <source>
        <dbReference type="Proteomes" id="UP000030748"/>
    </source>
</evidence>
<dbReference type="EMBL" id="KI630401">
    <property type="protein sequence ID" value="EYU40455.1"/>
    <property type="molecule type" value="Genomic_DNA"/>
</dbReference>
<dbReference type="eggNOG" id="ENOG502R5UB">
    <property type="taxonomic scope" value="Eukaryota"/>
</dbReference>
<accession>A0A022RNG2</accession>
<dbReference type="AlphaFoldDB" id="A0A022RNG2"/>
<feature type="compositionally biased region" description="Basic and acidic residues" evidence="1">
    <location>
        <begin position="1"/>
        <end position="14"/>
    </location>
</feature>
<sequence length="125" mass="13972">MAEEKLNRRREYSRHLRGGGRNQTANILEAIAQLSGGAAEGGGGQQPRTRMKILVKKEDLKQVMDAIRDGCGVVRRPPPSGGAGSLEQRLNWMRRRQIMRQMKAAGKSRLGSWRPVLQSIPEEQL</sequence>
<dbReference type="PhylomeDB" id="A0A022RNG2"/>
<evidence type="ECO:0000256" key="1">
    <source>
        <dbReference type="SAM" id="MobiDB-lite"/>
    </source>
</evidence>
<protein>
    <submittedName>
        <fullName evidence="2">Uncharacterized protein</fullName>
    </submittedName>
</protein>
<reference evidence="2 3" key="1">
    <citation type="journal article" date="2013" name="Proc. Natl. Acad. Sci. U.S.A.">
        <title>Fine-scale variation in meiotic recombination in Mimulus inferred from population shotgun sequencing.</title>
        <authorList>
            <person name="Hellsten U."/>
            <person name="Wright K.M."/>
            <person name="Jenkins J."/>
            <person name="Shu S."/>
            <person name="Yuan Y."/>
            <person name="Wessler S.R."/>
            <person name="Schmutz J."/>
            <person name="Willis J.H."/>
            <person name="Rokhsar D.S."/>
        </authorList>
    </citation>
    <scope>NUCLEOTIDE SEQUENCE [LARGE SCALE GENOMIC DNA]</scope>
    <source>
        <strain evidence="3">cv. DUN x IM62</strain>
    </source>
</reference>
<dbReference type="Proteomes" id="UP000030748">
    <property type="component" value="Unassembled WGS sequence"/>
</dbReference>
<gene>
    <name evidence="2" type="ORF">MIMGU_mgv1a020489mg</name>
</gene>